<keyword evidence="3" id="KW-1185">Reference proteome</keyword>
<protein>
    <submittedName>
        <fullName evidence="2">Uncharacterized protein</fullName>
    </submittedName>
</protein>
<feature type="region of interest" description="Disordered" evidence="1">
    <location>
        <begin position="1"/>
        <end position="20"/>
    </location>
</feature>
<feature type="region of interest" description="Disordered" evidence="1">
    <location>
        <begin position="43"/>
        <end position="63"/>
    </location>
</feature>
<organism evidence="2 3">
    <name type="scientific">Taxus chinensis</name>
    <name type="common">Chinese yew</name>
    <name type="synonym">Taxus wallichiana var. chinensis</name>
    <dbReference type="NCBI Taxonomy" id="29808"/>
    <lineage>
        <taxon>Eukaryota</taxon>
        <taxon>Viridiplantae</taxon>
        <taxon>Streptophyta</taxon>
        <taxon>Embryophyta</taxon>
        <taxon>Tracheophyta</taxon>
        <taxon>Spermatophyta</taxon>
        <taxon>Pinopsida</taxon>
        <taxon>Pinidae</taxon>
        <taxon>Conifers II</taxon>
        <taxon>Cupressales</taxon>
        <taxon>Taxaceae</taxon>
        <taxon>Taxus</taxon>
    </lineage>
</organism>
<gene>
    <name evidence="2" type="ORF">KI387_029141</name>
</gene>
<comment type="caution">
    <text evidence="2">The sequence shown here is derived from an EMBL/GenBank/DDBJ whole genome shotgun (WGS) entry which is preliminary data.</text>
</comment>
<evidence type="ECO:0000313" key="3">
    <source>
        <dbReference type="Proteomes" id="UP000824469"/>
    </source>
</evidence>
<sequence length="85" mass="9684">LTNYGSSQTQQCARDGRKTRRRRKLFPCVTSLPNEGLTQALGCPWKGNRTREHHTARSTTSTSSLVDLARRRMTFARQTICFIKA</sequence>
<dbReference type="EMBL" id="JAHRHJ020000010">
    <property type="protein sequence ID" value="KAH9297459.1"/>
    <property type="molecule type" value="Genomic_DNA"/>
</dbReference>
<name>A0AA38F9G9_TAXCH</name>
<proteinExistence type="predicted"/>
<reference evidence="2 3" key="1">
    <citation type="journal article" date="2021" name="Nat. Plants">
        <title>The Taxus genome provides insights into paclitaxel biosynthesis.</title>
        <authorList>
            <person name="Xiong X."/>
            <person name="Gou J."/>
            <person name="Liao Q."/>
            <person name="Li Y."/>
            <person name="Zhou Q."/>
            <person name="Bi G."/>
            <person name="Li C."/>
            <person name="Du R."/>
            <person name="Wang X."/>
            <person name="Sun T."/>
            <person name="Guo L."/>
            <person name="Liang H."/>
            <person name="Lu P."/>
            <person name="Wu Y."/>
            <person name="Zhang Z."/>
            <person name="Ro D.K."/>
            <person name="Shang Y."/>
            <person name="Huang S."/>
            <person name="Yan J."/>
        </authorList>
    </citation>
    <scope>NUCLEOTIDE SEQUENCE [LARGE SCALE GENOMIC DNA]</scope>
    <source>
        <strain evidence="2">Ta-2019</strain>
    </source>
</reference>
<evidence type="ECO:0000256" key="1">
    <source>
        <dbReference type="SAM" id="MobiDB-lite"/>
    </source>
</evidence>
<feature type="compositionally biased region" description="Polar residues" evidence="1">
    <location>
        <begin position="1"/>
        <end position="12"/>
    </location>
</feature>
<feature type="non-terminal residue" evidence="2">
    <location>
        <position position="85"/>
    </location>
</feature>
<dbReference type="Proteomes" id="UP000824469">
    <property type="component" value="Unassembled WGS sequence"/>
</dbReference>
<feature type="non-terminal residue" evidence="2">
    <location>
        <position position="1"/>
    </location>
</feature>
<evidence type="ECO:0000313" key="2">
    <source>
        <dbReference type="EMBL" id="KAH9297459.1"/>
    </source>
</evidence>
<accession>A0AA38F9G9</accession>
<dbReference type="AlphaFoldDB" id="A0AA38F9G9"/>